<gene>
    <name evidence="1" type="ORF">D2A34_21875</name>
</gene>
<dbReference type="AlphaFoldDB" id="A0A399IK32"/>
<dbReference type="RefSeq" id="WP_119367922.1">
    <property type="nucleotide sequence ID" value="NZ_QXDJ01000006.1"/>
</dbReference>
<protein>
    <submittedName>
        <fullName evidence="1">Uncharacterized protein</fullName>
    </submittedName>
</protein>
<name>A0A399IK32_9CLOT</name>
<reference evidence="1 2" key="1">
    <citation type="submission" date="2018-08" db="EMBL/GenBank/DDBJ databases">
        <title>Genome of Clostridium chromiireducens C1, DSM12136.</title>
        <authorList>
            <person name="Xing M."/>
            <person name="Wei Y."/>
            <person name="Ang E.L."/>
            <person name="Zhao H."/>
            <person name="Zhang Y."/>
        </authorList>
    </citation>
    <scope>NUCLEOTIDE SEQUENCE [LARGE SCALE GENOMIC DNA]</scope>
    <source>
        <strain evidence="1 2">C1</strain>
    </source>
</reference>
<proteinExistence type="predicted"/>
<evidence type="ECO:0000313" key="1">
    <source>
        <dbReference type="EMBL" id="RII32847.1"/>
    </source>
</evidence>
<sequence length="105" mass="12157">MSTFKEILKQDNSTLFNEDEFSSEHRIDGRSLSIIIDNDKLEQMKNKNFDGISTEEILYYVKADDFGELPTVDAPQKFDGRFMSVKSAIETDGMYEIILYQNRGE</sequence>
<dbReference type="EMBL" id="QXDJ01000006">
    <property type="protein sequence ID" value="RII32847.1"/>
    <property type="molecule type" value="Genomic_DNA"/>
</dbReference>
<accession>A0A399IK32</accession>
<dbReference type="Proteomes" id="UP000265930">
    <property type="component" value="Unassembled WGS sequence"/>
</dbReference>
<evidence type="ECO:0000313" key="2">
    <source>
        <dbReference type="Proteomes" id="UP000265930"/>
    </source>
</evidence>
<comment type="caution">
    <text evidence="1">The sequence shown here is derived from an EMBL/GenBank/DDBJ whole genome shotgun (WGS) entry which is preliminary data.</text>
</comment>
<organism evidence="1 2">
    <name type="scientific">Clostridium chromiireducens</name>
    <dbReference type="NCBI Taxonomy" id="225345"/>
    <lineage>
        <taxon>Bacteria</taxon>
        <taxon>Bacillati</taxon>
        <taxon>Bacillota</taxon>
        <taxon>Clostridia</taxon>
        <taxon>Eubacteriales</taxon>
        <taxon>Clostridiaceae</taxon>
        <taxon>Clostridium</taxon>
    </lineage>
</organism>